<evidence type="ECO:0008006" key="5">
    <source>
        <dbReference type="Google" id="ProtNLM"/>
    </source>
</evidence>
<feature type="transmembrane region" description="Helical" evidence="2">
    <location>
        <begin position="610"/>
        <end position="635"/>
    </location>
</feature>
<dbReference type="PANTHER" id="PTHR28258">
    <property type="entry name" value="VACUOLAR SEGREGATION PROTEIN 7"/>
    <property type="match status" value="1"/>
</dbReference>
<feature type="region of interest" description="Disordered" evidence="1">
    <location>
        <begin position="245"/>
        <end position="506"/>
    </location>
</feature>
<keyword evidence="2" id="KW-1133">Transmembrane helix</keyword>
<feature type="compositionally biased region" description="Low complexity" evidence="1">
    <location>
        <begin position="276"/>
        <end position="292"/>
    </location>
</feature>
<feature type="compositionally biased region" description="Polar residues" evidence="1">
    <location>
        <begin position="328"/>
        <end position="345"/>
    </location>
</feature>
<evidence type="ECO:0000313" key="3">
    <source>
        <dbReference type="EMBL" id="KMM65631.1"/>
    </source>
</evidence>
<dbReference type="VEuPathDB" id="FungiDB:CPAG_01977"/>
<dbReference type="Proteomes" id="UP000054567">
    <property type="component" value="Unassembled WGS sequence"/>
</dbReference>
<feature type="compositionally biased region" description="Polar residues" evidence="1">
    <location>
        <begin position="26"/>
        <end position="60"/>
    </location>
</feature>
<feature type="region of interest" description="Disordered" evidence="1">
    <location>
        <begin position="530"/>
        <end position="552"/>
    </location>
</feature>
<accession>A0A0J6EYJ6</accession>
<dbReference type="AlphaFoldDB" id="A0A0J6EYJ6"/>
<dbReference type="InterPro" id="IPR024260">
    <property type="entry name" value="Vac7"/>
</dbReference>
<protein>
    <recommendedName>
        <fullName evidence="5">Phospholipid metabolism enzyme regulator</fullName>
    </recommendedName>
</protein>
<feature type="region of interest" description="Disordered" evidence="1">
    <location>
        <begin position="841"/>
        <end position="881"/>
    </location>
</feature>
<dbReference type="EMBL" id="DS268109">
    <property type="protein sequence ID" value="KMM65631.1"/>
    <property type="molecule type" value="Genomic_DNA"/>
</dbReference>
<proteinExistence type="predicted"/>
<evidence type="ECO:0000313" key="4">
    <source>
        <dbReference type="Proteomes" id="UP000054567"/>
    </source>
</evidence>
<reference evidence="3 4" key="1">
    <citation type="submission" date="2007-06" db="EMBL/GenBank/DDBJ databases">
        <title>The Genome Sequence of Coccidioides posadasii RMSCC_3488.</title>
        <authorList>
            <consortium name="Coccidioides Genome Resources Consortium"/>
            <consortium name="The Broad Institute Genome Sequencing Platform"/>
            <person name="Henn M.R."/>
            <person name="Sykes S."/>
            <person name="Young S."/>
            <person name="Jaffe D."/>
            <person name="Berlin A."/>
            <person name="Alvarez P."/>
            <person name="Butler J."/>
            <person name="Gnerre S."/>
            <person name="Grabherr M."/>
            <person name="Mauceli E."/>
            <person name="Brockman W."/>
            <person name="Kodira C."/>
            <person name="Alvarado L."/>
            <person name="Zeng Q."/>
            <person name="Crawford M."/>
            <person name="Antoine C."/>
            <person name="Devon K."/>
            <person name="Galgiani J."/>
            <person name="Orsborn K."/>
            <person name="Lewis M.L."/>
            <person name="Nusbaum C."/>
            <person name="Galagan J."/>
            <person name="Birren B."/>
        </authorList>
    </citation>
    <scope>NUCLEOTIDE SEQUENCE [LARGE SCALE GENOMIC DNA]</scope>
    <source>
        <strain evidence="3 4">RMSCC 3488</strain>
    </source>
</reference>
<feature type="compositionally biased region" description="Basic and acidic residues" evidence="1">
    <location>
        <begin position="856"/>
        <end position="881"/>
    </location>
</feature>
<name>A0A0J6EYJ6_COCPO</name>
<dbReference type="Pfam" id="PF12751">
    <property type="entry name" value="Vac7"/>
    <property type="match status" value="1"/>
</dbReference>
<feature type="compositionally biased region" description="Low complexity" evidence="1">
    <location>
        <begin position="104"/>
        <end position="115"/>
    </location>
</feature>
<dbReference type="GO" id="GO:0010513">
    <property type="term" value="P:positive regulation of phosphatidylinositol biosynthetic process"/>
    <property type="evidence" value="ECO:0007669"/>
    <property type="project" value="TreeGrafter"/>
</dbReference>
<gene>
    <name evidence="3" type="ORF">CPAG_01977</name>
</gene>
<sequence>MSNQRNPDWEMPSPATTRNGKRGQGRPSSDLQAPPSTRDVQSNGTTQLSKYLSTGQHAPLSSTSSVTSSREASPNRVPPRSVNPISASRTTPRSRRNSQELGPSRNSSSTSINRTHLPAARDLESYLVDSNKPHLPPPTTDASTDLSQPNKSNMPTKSGDPPLQWPKFHRIKSPPPGLPARIPLQRTISPRRADHDNISANTASKRHPAGSDNILSADKCLEAPEDAQFQNPTRGVGRGTAPVLETVQEGTVPGLTAIDPPTGEDPGEAAKVVKPSGDSGSDSGGNKSAGSKTDNIQKHGPTKPRSDEVLAKRSFTSLNSVRGKIGESSMTNMTVETETVSSIPQVSLGGGAGERGGLGRKDGSATVRLRASDETIRPRKEKKKTRKPTLPTGTASSKADIFEAKVASAVEDADSSDSAETFVYESNPPDPHPSRQHRYHSRTPSAASAVGQLDQYGNRMRPGVRDSLHGITGKRSMKFTNTSYNTMDGEGEDRSAGRGTSRGHGLHTARHYHIGRHGRNGAHQGALDQSAFQPSQNPKSSRHFLGNGRSRKLKKDGDTYGYDFDAEGADDERTPLVGAIRGIRGRHGRRSNGSSLRQMEYLGQRRIGFWARYGVCALLLMLFFVLTSGSTLFIIGATQPLKNVRVREIQNVLASEQTIMLDLDIEAVNPNLFALTIDDMDVNIFAKSRYVGSDSFWRDRGPHPKKLPRTTESKKRAINARNLESSKRGHSSKDLASIATVNVTGGVDKGTDPMPDDDVRDPQTMLLGRIFHFASPLTFEPSPWKHIASNSTGQVRLTKPGNKTEEGGSLRWERVLQHPFELIVRGVVKYQLPLSSGTKSASISSKINVLPDEDSNGDKDGDADDSRDHDGHTPDDSVHIE</sequence>
<dbReference type="GO" id="GO:0070772">
    <property type="term" value="C:PAS complex"/>
    <property type="evidence" value="ECO:0007669"/>
    <property type="project" value="TreeGrafter"/>
</dbReference>
<organism evidence="3 4">
    <name type="scientific">Coccidioides posadasii RMSCC 3488</name>
    <dbReference type="NCBI Taxonomy" id="454284"/>
    <lineage>
        <taxon>Eukaryota</taxon>
        <taxon>Fungi</taxon>
        <taxon>Dikarya</taxon>
        <taxon>Ascomycota</taxon>
        <taxon>Pezizomycotina</taxon>
        <taxon>Eurotiomycetes</taxon>
        <taxon>Eurotiomycetidae</taxon>
        <taxon>Onygenales</taxon>
        <taxon>Onygenaceae</taxon>
        <taxon>Coccidioides</taxon>
    </lineage>
</organism>
<keyword evidence="2" id="KW-0472">Membrane</keyword>
<reference evidence="4" key="3">
    <citation type="journal article" date="2010" name="Genome Res.">
        <title>Population genomic sequencing of Coccidioides fungi reveals recent hybridization and transposon control.</title>
        <authorList>
            <person name="Neafsey D.E."/>
            <person name="Barker B.M."/>
            <person name="Sharpton T.J."/>
            <person name="Stajich J.E."/>
            <person name="Park D.J."/>
            <person name="Whiston E."/>
            <person name="Hung C.-Y."/>
            <person name="McMahan C."/>
            <person name="White J."/>
            <person name="Sykes S."/>
            <person name="Heiman D."/>
            <person name="Young S."/>
            <person name="Zeng Q."/>
            <person name="Abouelleil A."/>
            <person name="Aftuck L."/>
            <person name="Bessette D."/>
            <person name="Brown A."/>
            <person name="FitzGerald M."/>
            <person name="Lui A."/>
            <person name="Macdonald J.P."/>
            <person name="Priest M."/>
            <person name="Orbach M.J."/>
            <person name="Galgiani J.N."/>
            <person name="Kirkland T.N."/>
            <person name="Cole G.T."/>
            <person name="Birren B.W."/>
            <person name="Henn M.R."/>
            <person name="Taylor J.W."/>
            <person name="Rounsley S.D."/>
        </authorList>
    </citation>
    <scope>NUCLEOTIDE SEQUENCE [LARGE SCALE GENOMIC DNA]</scope>
    <source>
        <strain evidence="4">RMSCC 3488</strain>
    </source>
</reference>
<feature type="compositionally biased region" description="Polar residues" evidence="1">
    <location>
        <begin position="140"/>
        <end position="156"/>
    </location>
</feature>
<feature type="compositionally biased region" description="Polar residues" evidence="1">
    <location>
        <begin position="530"/>
        <end position="539"/>
    </location>
</feature>
<reference evidence="4" key="2">
    <citation type="journal article" date="2009" name="Genome Res.">
        <title>Comparative genomic analyses of the human fungal pathogens Coccidioides and their relatives.</title>
        <authorList>
            <person name="Sharpton T.J."/>
            <person name="Stajich J.E."/>
            <person name="Rounsley S.D."/>
            <person name="Gardner M.J."/>
            <person name="Wortman J.R."/>
            <person name="Jordar V.S."/>
            <person name="Maiti R."/>
            <person name="Kodira C.D."/>
            <person name="Neafsey D.E."/>
            <person name="Zeng Q."/>
            <person name="Hung C.-Y."/>
            <person name="McMahan C."/>
            <person name="Muszewska A."/>
            <person name="Grynberg M."/>
            <person name="Mandel M.A."/>
            <person name="Kellner E.M."/>
            <person name="Barker B.M."/>
            <person name="Galgiani J.N."/>
            <person name="Orbach M.J."/>
            <person name="Kirkland T.N."/>
            <person name="Cole G.T."/>
            <person name="Henn M.R."/>
            <person name="Birren B.W."/>
            <person name="Taylor J.W."/>
        </authorList>
    </citation>
    <scope>NUCLEOTIDE SEQUENCE [LARGE SCALE GENOMIC DNA]</scope>
    <source>
        <strain evidence="4">RMSCC 3488</strain>
    </source>
</reference>
<feature type="region of interest" description="Disordered" evidence="1">
    <location>
        <begin position="1"/>
        <end position="213"/>
    </location>
</feature>
<dbReference type="OrthoDB" id="1204at2759"/>
<dbReference type="GO" id="GO:1903778">
    <property type="term" value="P:protein localization to vacuolar membrane"/>
    <property type="evidence" value="ECO:0007669"/>
    <property type="project" value="TreeGrafter"/>
</dbReference>
<dbReference type="GO" id="GO:0000329">
    <property type="term" value="C:fungal-type vacuole membrane"/>
    <property type="evidence" value="ECO:0007669"/>
    <property type="project" value="TreeGrafter"/>
</dbReference>
<dbReference type="PANTHER" id="PTHR28258:SF1">
    <property type="entry name" value="VACUOLAR SEGREGATION PROTEIN 7"/>
    <property type="match status" value="1"/>
</dbReference>
<evidence type="ECO:0000256" key="1">
    <source>
        <dbReference type="SAM" id="MobiDB-lite"/>
    </source>
</evidence>
<evidence type="ECO:0000256" key="2">
    <source>
        <dbReference type="SAM" id="Phobius"/>
    </source>
</evidence>
<keyword evidence="2" id="KW-0812">Transmembrane</keyword>
<dbReference type="GO" id="GO:0000011">
    <property type="term" value="P:vacuole inheritance"/>
    <property type="evidence" value="ECO:0007669"/>
    <property type="project" value="TreeGrafter"/>
</dbReference>